<feature type="compositionally biased region" description="Low complexity" evidence="4">
    <location>
        <begin position="408"/>
        <end position="432"/>
    </location>
</feature>
<dbReference type="PANTHER" id="PTHR38409:SF1">
    <property type="entry name" value="MITOCHONDRIAL ADAPTER PROTEIN MCP1"/>
    <property type="match status" value="1"/>
</dbReference>
<feature type="compositionally biased region" description="Acidic residues" evidence="4">
    <location>
        <begin position="727"/>
        <end position="741"/>
    </location>
</feature>
<feature type="domain" description="Shugoshin C-terminal" evidence="5">
    <location>
        <begin position="621"/>
        <end position="640"/>
    </location>
</feature>
<feature type="region of interest" description="Disordered" evidence="4">
    <location>
        <begin position="1057"/>
        <end position="1077"/>
    </location>
</feature>
<keyword evidence="2" id="KW-0159">Chromosome partition</keyword>
<accession>A0A5C5G063</accession>
<feature type="region of interest" description="Disordered" evidence="4">
    <location>
        <begin position="141"/>
        <end position="586"/>
    </location>
</feature>
<dbReference type="PANTHER" id="PTHR38409">
    <property type="entry name" value="MDM10-COMPLEMENTING PROTEIN 1"/>
    <property type="match status" value="1"/>
</dbReference>
<feature type="compositionally biased region" description="Low complexity" evidence="4">
    <location>
        <begin position="750"/>
        <end position="769"/>
    </location>
</feature>
<reference evidence="6 7" key="1">
    <citation type="submission" date="2019-03" db="EMBL/GenBank/DDBJ databases">
        <title>Rhodosporidium diobovatum UCD-FST 08-225 genome sequencing, assembly, and annotation.</title>
        <authorList>
            <person name="Fakankun I.U."/>
            <person name="Fristensky B."/>
            <person name="Levin D.B."/>
        </authorList>
    </citation>
    <scope>NUCLEOTIDE SEQUENCE [LARGE SCALE GENOMIC DNA]</scope>
    <source>
        <strain evidence="6 7">UCD-FST 08-225</strain>
    </source>
</reference>
<protein>
    <recommendedName>
        <fullName evidence="5">Shugoshin C-terminal domain-containing protein</fullName>
    </recommendedName>
</protein>
<feature type="compositionally biased region" description="Acidic residues" evidence="4">
    <location>
        <begin position="345"/>
        <end position="373"/>
    </location>
</feature>
<dbReference type="AlphaFoldDB" id="A0A5C5G063"/>
<dbReference type="EMBL" id="SOZI01000024">
    <property type="protein sequence ID" value="TNY22483.1"/>
    <property type="molecule type" value="Genomic_DNA"/>
</dbReference>
<dbReference type="GO" id="GO:0005634">
    <property type="term" value="C:nucleus"/>
    <property type="evidence" value="ECO:0007669"/>
    <property type="project" value="InterPro"/>
</dbReference>
<evidence type="ECO:0000256" key="4">
    <source>
        <dbReference type="SAM" id="MobiDB-lite"/>
    </source>
</evidence>
<proteinExistence type="inferred from homology"/>
<feature type="compositionally biased region" description="Pro residues" evidence="4">
    <location>
        <begin position="272"/>
        <end position="291"/>
    </location>
</feature>
<dbReference type="Pfam" id="PF07557">
    <property type="entry name" value="Shugoshin_C"/>
    <property type="match status" value="1"/>
</dbReference>
<name>A0A5C5G063_9BASI</name>
<sequence length="1137" mass="119662">MTTTRRLSGMQHQGQGHQSTSLMLETYEAFKRKHLSQNKEIITKNSELHKTNADLQRQLSLMRAERLSLKGTHFQLECDNAALRDRLDRAQERERQLIDERDRLRRNAGDDTLVDSHQVDAMRRALANALAALQALGLMLPTGPTPAPSPEPAPRSHVVEPDSPLASTSTSTASGVDQPLSAAADPPPSTISLSRRRSLAARAARASIVTPPDLSNISEGGSSAAEEEEGEGEGEATGGAAGTAASGAGAGSWGTRILPQMPPYPSSSSIAPPAPAPLTRPARAPRPPPKAPSAASHDALASPEPKPEPSCPPAAAAARPRRRVSGMLRPGVASAGRSEFAGVEMGEEEEEEREEGREEEEGQEREREDDDGGAYEPPAAAAVATVEQRSAARAKTKRRASSMVAGLAPSASAPTPASTPAVGRATRSGRTPTPEPGPEPEPERRDDPAGRDAEVGGRGPRAALREIQPALPAGRPSTAGKATKGKAKAGAAPDAGAGARAGPEEEEAEEEGEGELRLSSSTSSSRGASALLQARKDAVRSQRAAAAAAVSVSVSVSAPHDADDAETGATKAAIAEETVNGPKKSRAKAAAVRGAAAELEPLDEETGGAREQAVEEVTGGRRARKSVNYALPKLNTKMRRPEDYVPLIKHLNTSSSSGSRPRKSTKAHSSRASYAALPPPPPPPATDVTPVGARPASLAGKKRRVSPALAAAADRTAASASTSGSESESDEDDDDDDDDDAWNERRFLRRGSATATATGRSSAASALGQEADERRRARQRLGALAKGDSATLTILGTVNPALRLVQLTSSASFALFGIVHLASPLSALLPQRGQYISSAENRANGFLLLGRELYQGEWSEPLLVWGSLSAHVLSGVALRWLKVVERSERRKVRREEVKRRARELATVNADDLPGPDFRRASEVERDLAVDEVDELEGELVATTTTDEELVVPSAVPAATGPLVPLPTFHQATGYVLVPFVLHHAWLHRLLPSSPLPPISSLSPDLLNYSLTAMALNHQNGVIRLGSALCYAALTSLATYHGLVGTRILLSPIAPRSLGPSRRPKRDDSGASPSLARRVTRGREWQAAWVAGVVGLGVGTARIAGYLGGERGGVRMPEFIARRMDHVLRVGFGQLAAS</sequence>
<keyword evidence="3" id="KW-0175">Coiled coil</keyword>
<dbReference type="GO" id="GO:0000775">
    <property type="term" value="C:chromosome, centromeric region"/>
    <property type="evidence" value="ECO:0007669"/>
    <property type="project" value="InterPro"/>
</dbReference>
<dbReference type="Proteomes" id="UP000311382">
    <property type="component" value="Unassembled WGS sequence"/>
</dbReference>
<feature type="compositionally biased region" description="Low complexity" evidence="4">
    <location>
        <begin position="517"/>
        <end position="531"/>
    </location>
</feature>
<feature type="compositionally biased region" description="Acidic residues" evidence="4">
    <location>
        <begin position="504"/>
        <end position="513"/>
    </location>
</feature>
<feature type="region of interest" description="Disordered" evidence="4">
    <location>
        <begin position="598"/>
        <end position="775"/>
    </location>
</feature>
<comment type="similarity">
    <text evidence="1">Belongs to the shugoshin family.</text>
</comment>
<dbReference type="InterPro" id="IPR039960">
    <property type="entry name" value="MCP1"/>
</dbReference>
<feature type="compositionally biased region" description="Basic and acidic residues" evidence="4">
    <location>
        <begin position="441"/>
        <end position="455"/>
    </location>
</feature>
<feature type="region of interest" description="Disordered" evidence="4">
    <location>
        <begin position="1"/>
        <end position="20"/>
    </location>
</feature>
<comment type="caution">
    <text evidence="6">The sequence shown here is derived from an EMBL/GenBank/DDBJ whole genome shotgun (WGS) entry which is preliminary data.</text>
</comment>
<evidence type="ECO:0000259" key="5">
    <source>
        <dbReference type="Pfam" id="PF07557"/>
    </source>
</evidence>
<feature type="compositionally biased region" description="Low complexity" evidence="4">
    <location>
        <begin position="541"/>
        <end position="558"/>
    </location>
</feature>
<evidence type="ECO:0000256" key="2">
    <source>
        <dbReference type="ARBA" id="ARBA00022829"/>
    </source>
</evidence>
<feature type="compositionally biased region" description="Pro residues" evidence="4">
    <location>
        <begin position="143"/>
        <end position="153"/>
    </location>
</feature>
<feature type="compositionally biased region" description="Acidic residues" evidence="4">
    <location>
        <begin position="225"/>
        <end position="234"/>
    </location>
</feature>
<dbReference type="OrthoDB" id="10259513at2759"/>
<evidence type="ECO:0000256" key="1">
    <source>
        <dbReference type="ARBA" id="ARBA00010845"/>
    </source>
</evidence>
<feature type="coiled-coil region" evidence="3">
    <location>
        <begin position="45"/>
        <end position="107"/>
    </location>
</feature>
<feature type="compositionally biased region" description="Low complexity" evidence="4">
    <location>
        <begin position="476"/>
        <end position="501"/>
    </location>
</feature>
<keyword evidence="7" id="KW-1185">Reference proteome</keyword>
<evidence type="ECO:0000313" key="6">
    <source>
        <dbReference type="EMBL" id="TNY22483.1"/>
    </source>
</evidence>
<dbReference type="GO" id="GO:0055088">
    <property type="term" value="P:lipid homeostasis"/>
    <property type="evidence" value="ECO:0007669"/>
    <property type="project" value="InterPro"/>
</dbReference>
<evidence type="ECO:0000256" key="3">
    <source>
        <dbReference type="SAM" id="Coils"/>
    </source>
</evidence>
<dbReference type="GO" id="GO:0045132">
    <property type="term" value="P:meiotic chromosome segregation"/>
    <property type="evidence" value="ECO:0007669"/>
    <property type="project" value="InterPro"/>
</dbReference>
<dbReference type="InterPro" id="IPR011515">
    <property type="entry name" value="Shugoshin_C"/>
</dbReference>
<organism evidence="6 7">
    <name type="scientific">Rhodotorula diobovata</name>
    <dbReference type="NCBI Taxonomy" id="5288"/>
    <lineage>
        <taxon>Eukaryota</taxon>
        <taxon>Fungi</taxon>
        <taxon>Dikarya</taxon>
        <taxon>Basidiomycota</taxon>
        <taxon>Pucciniomycotina</taxon>
        <taxon>Microbotryomycetes</taxon>
        <taxon>Sporidiobolales</taxon>
        <taxon>Sporidiobolaceae</taxon>
        <taxon>Rhodotorula</taxon>
    </lineage>
</organism>
<evidence type="ECO:0000313" key="7">
    <source>
        <dbReference type="Proteomes" id="UP000311382"/>
    </source>
</evidence>
<feature type="compositionally biased region" description="Low complexity" evidence="4">
    <location>
        <begin position="374"/>
        <end position="391"/>
    </location>
</feature>
<feature type="compositionally biased region" description="Basic residues" evidence="4">
    <location>
        <begin position="660"/>
        <end position="669"/>
    </location>
</feature>
<feature type="compositionally biased region" description="Low complexity" evidence="4">
    <location>
        <begin position="710"/>
        <end position="726"/>
    </location>
</feature>
<gene>
    <name evidence="6" type="ORF">DMC30DRAFT_415026</name>
</gene>